<proteinExistence type="predicted"/>
<dbReference type="OrthoDB" id="3207600at2759"/>
<dbReference type="Pfam" id="PF20231">
    <property type="entry name" value="DUF6589"/>
    <property type="match status" value="1"/>
</dbReference>
<sequence length="875" mass="97924">MSSSDASKTDWALLVAPPSYQNRMSDEDKARLALSLMDHLALTPRVFLDWFLASEDQEIKRRAGHFLSPANGTLVSLINTVWARFKKARPGVIAAIEPVVQDVLERESRAAIECRNLSIHPGDVDLEQLVSKLGSGDDGITSLIRTLMPLSYKWLLHATSSDNEYRQKLRSKKRKVAGDADGDDFDEGEAFALDGEDWHDEFPGFSRDPRLAVTFCLSSLVFVRNRSTNALPLLIGSQMTVHGASTRVCDTFSRFGVVVSRRTVDNFRVRLSANSIVRAIDAARADPRWLAVLDNVDLQVHAANQRVTNRTHMLHLTNSALLMAHSSVPQSKTSVQTYLGNRGKRAVAKPSDLRPTRDDDEYTIRSFESLVVNFLIDHAPGSAEWPDHKELKALASADRPSISPLKPEVTRTFPLGALNANEGSNKGVVLALELLRERLGMSPDEWAEHLHVMAGDYLTVRNIRSARYQRQDDHNSVERLETIMPQAQLFHFQLNAVDMVLKEHLGDSIRDPGSLSKHKDILMRTFDTSKTDYANARALIRHSLIARILQCAAQLLGFSSWASFKKWTPASYADIKALAAKIVRQFATPRAAQEAKDAGDDVFAHAILFIIDALRIADLDSAISYADAGRILIILRYLAFVFRGAGRHNYARECAEVELTWKFELTDDQRLMWAASWFVNRWGQPGRFIPTDQYLEHLNYYVKIVHMADGSGVNVENIIKRGSSCIEALRDISLAVSRFAGNSKGPRRHKESKFSHDLQVIYDLCRSKKVHILVERPDRFIPRPPSKGKRSKAKTATALPPRSAIWSLFTKGVEGWNGRWETMLRTSTHDPQLGSALPHARGRDLDVELSAEDLGLGAEDELDGELDLAVLDVEI</sequence>
<evidence type="ECO:0000313" key="3">
    <source>
        <dbReference type="Proteomes" id="UP000077266"/>
    </source>
</evidence>
<organism evidence="2 3">
    <name type="scientific">Exidia glandulosa HHB12029</name>
    <dbReference type="NCBI Taxonomy" id="1314781"/>
    <lineage>
        <taxon>Eukaryota</taxon>
        <taxon>Fungi</taxon>
        <taxon>Dikarya</taxon>
        <taxon>Basidiomycota</taxon>
        <taxon>Agaricomycotina</taxon>
        <taxon>Agaricomycetes</taxon>
        <taxon>Auriculariales</taxon>
        <taxon>Exidiaceae</taxon>
        <taxon>Exidia</taxon>
    </lineage>
</organism>
<dbReference type="EMBL" id="KV425915">
    <property type="protein sequence ID" value="KZV98769.1"/>
    <property type="molecule type" value="Genomic_DNA"/>
</dbReference>
<reference evidence="2 3" key="1">
    <citation type="journal article" date="2016" name="Mol. Biol. Evol.">
        <title>Comparative Genomics of Early-Diverging Mushroom-Forming Fungi Provides Insights into the Origins of Lignocellulose Decay Capabilities.</title>
        <authorList>
            <person name="Nagy L.G."/>
            <person name="Riley R."/>
            <person name="Tritt A."/>
            <person name="Adam C."/>
            <person name="Daum C."/>
            <person name="Floudas D."/>
            <person name="Sun H."/>
            <person name="Yadav J.S."/>
            <person name="Pangilinan J."/>
            <person name="Larsson K.H."/>
            <person name="Matsuura K."/>
            <person name="Barry K."/>
            <person name="Labutti K."/>
            <person name="Kuo R."/>
            <person name="Ohm R.A."/>
            <person name="Bhattacharya S.S."/>
            <person name="Shirouzu T."/>
            <person name="Yoshinaga Y."/>
            <person name="Martin F.M."/>
            <person name="Grigoriev I.V."/>
            <person name="Hibbett D.S."/>
        </authorList>
    </citation>
    <scope>NUCLEOTIDE SEQUENCE [LARGE SCALE GENOMIC DNA]</scope>
    <source>
        <strain evidence="2 3">HHB12029</strain>
    </source>
</reference>
<dbReference type="AlphaFoldDB" id="A0A166B820"/>
<gene>
    <name evidence="2" type="ORF">EXIGLDRAFT_746479</name>
</gene>
<dbReference type="STRING" id="1314781.A0A166B820"/>
<dbReference type="InParanoid" id="A0A166B820"/>
<accession>A0A166B820</accession>
<evidence type="ECO:0000259" key="1">
    <source>
        <dbReference type="Pfam" id="PF20231"/>
    </source>
</evidence>
<name>A0A166B820_EXIGL</name>
<keyword evidence="3" id="KW-1185">Reference proteome</keyword>
<evidence type="ECO:0000313" key="2">
    <source>
        <dbReference type="EMBL" id="KZV98769.1"/>
    </source>
</evidence>
<feature type="domain" description="DUF6589" evidence="1">
    <location>
        <begin position="344"/>
        <end position="749"/>
    </location>
</feature>
<protein>
    <recommendedName>
        <fullName evidence="1">DUF6589 domain-containing protein</fullName>
    </recommendedName>
</protein>
<dbReference type="Proteomes" id="UP000077266">
    <property type="component" value="Unassembled WGS sequence"/>
</dbReference>
<dbReference type="InterPro" id="IPR046496">
    <property type="entry name" value="DUF6589"/>
</dbReference>